<dbReference type="GO" id="GO:0009252">
    <property type="term" value="P:peptidoglycan biosynthetic process"/>
    <property type="evidence" value="ECO:0007669"/>
    <property type="project" value="UniProtKB-UniRule"/>
</dbReference>
<name>A0A174CL35_9ACTN</name>
<sequence length="477" mass="51863">MPSASDPRQPNRTQQPASRPAQPGQRPAQPTQRAAQPAARPAQSFSRSAQPVQRTGQQPSARSVQHSASHAVQQPTARTAQPAGGTRFKQQAPTQRTQAPQLHSHHARGSHGVAPATRSSYNTHARRGAQKKSYPVPMIIGGVVAVLALVAIVFFVVPAVKGFFGGEGAKVVAGQQVTITIPDGASGDSIASILSENHIVENPKDYYAAVKKLNADMSLKPGDYSFTTLMDATKVVQQLMEGPNAGSNTLTIPEGLTVDQVADRVAQAYDSISKEDFLNQAKASNYVDDYSFLKGAANDSLEGFLFPKTYSLGDSPTADDVIRAMLDQFKTEYKSLDFASCEAKIKERYGVEMSDYDIVNLASIVEREGLNADQRAHVASVFYNRLAGKLDGLRYLNSDATMMYVTGGEVTADDLQSDSPYNTYKHEGLPPTPICSPSLEALKATLEPTDSDDLYFYITQDEEYFSQTYEEHQQSWN</sequence>
<keyword evidence="6 7" id="KW-0961">Cell wall biogenesis/degradation</keyword>
<evidence type="ECO:0000256" key="8">
    <source>
        <dbReference type="SAM" id="MobiDB-lite"/>
    </source>
</evidence>
<dbReference type="GO" id="GO:0071555">
    <property type="term" value="P:cell wall organization"/>
    <property type="evidence" value="ECO:0007669"/>
    <property type="project" value="UniProtKB-KW"/>
</dbReference>
<dbReference type="GO" id="GO:0008932">
    <property type="term" value="F:lytic endotransglycosylase activity"/>
    <property type="evidence" value="ECO:0007669"/>
    <property type="project" value="UniProtKB-UniRule"/>
</dbReference>
<feature type="compositionally biased region" description="Low complexity" evidence="8">
    <location>
        <begin position="90"/>
        <end position="101"/>
    </location>
</feature>
<dbReference type="HAMAP" id="MF_02065">
    <property type="entry name" value="MltG"/>
    <property type="match status" value="1"/>
</dbReference>
<feature type="compositionally biased region" description="Polar residues" evidence="8">
    <location>
        <begin position="1"/>
        <end position="13"/>
    </location>
</feature>
<keyword evidence="4 7" id="KW-0472">Membrane</keyword>
<evidence type="ECO:0000256" key="4">
    <source>
        <dbReference type="ARBA" id="ARBA00023136"/>
    </source>
</evidence>
<dbReference type="Gene3D" id="3.30.1490.480">
    <property type="entry name" value="Endolytic murein transglycosylase"/>
    <property type="match status" value="1"/>
</dbReference>
<comment type="subcellular location">
    <subcellularLocation>
        <location evidence="7">Cell membrane</location>
        <topology evidence="7">Single-pass membrane protein</topology>
    </subcellularLocation>
</comment>
<proteinExistence type="inferred from homology"/>
<feature type="transmembrane region" description="Helical" evidence="7">
    <location>
        <begin position="136"/>
        <end position="157"/>
    </location>
</feature>
<feature type="site" description="Important for catalytic activity" evidence="7">
    <location>
        <position position="368"/>
    </location>
</feature>
<feature type="compositionally biased region" description="Polar residues" evidence="8">
    <location>
        <begin position="44"/>
        <end position="79"/>
    </location>
</feature>
<keyword evidence="2 7" id="KW-0812">Transmembrane</keyword>
<dbReference type="PANTHER" id="PTHR30518:SF2">
    <property type="entry name" value="ENDOLYTIC MUREIN TRANSGLYCOSYLASE"/>
    <property type="match status" value="1"/>
</dbReference>
<dbReference type="AlphaFoldDB" id="A0A174CL35"/>
<evidence type="ECO:0000313" key="9">
    <source>
        <dbReference type="EMBL" id="CUO12508.1"/>
    </source>
</evidence>
<comment type="function">
    <text evidence="7">Functions as a peptidoglycan terminase that cleaves nascent peptidoglycan strands endolytically to terminate their elongation.</text>
</comment>
<feature type="compositionally biased region" description="Low complexity" evidence="8">
    <location>
        <begin position="14"/>
        <end position="43"/>
    </location>
</feature>
<dbReference type="Pfam" id="PF02618">
    <property type="entry name" value="YceG"/>
    <property type="match status" value="1"/>
</dbReference>
<dbReference type="NCBIfam" id="TIGR00247">
    <property type="entry name" value="endolytic transglycosylase MltG"/>
    <property type="match status" value="1"/>
</dbReference>
<gene>
    <name evidence="9" type="primary">yceG</name>
    <name evidence="7" type="synonym">mltG</name>
    <name evidence="9" type="ORF">ERS852381_01096</name>
</gene>
<keyword evidence="5 7" id="KW-0456">Lyase</keyword>
<organism evidence="9 10">
    <name type="scientific">Collinsella aerofaciens</name>
    <dbReference type="NCBI Taxonomy" id="74426"/>
    <lineage>
        <taxon>Bacteria</taxon>
        <taxon>Bacillati</taxon>
        <taxon>Actinomycetota</taxon>
        <taxon>Coriobacteriia</taxon>
        <taxon>Coriobacteriales</taxon>
        <taxon>Coriobacteriaceae</taxon>
        <taxon>Collinsella</taxon>
    </lineage>
</organism>
<evidence type="ECO:0000256" key="5">
    <source>
        <dbReference type="ARBA" id="ARBA00023239"/>
    </source>
</evidence>
<protein>
    <recommendedName>
        <fullName evidence="7">Endolytic murein transglycosylase</fullName>
        <ecNumber evidence="7">4.2.2.29</ecNumber>
    </recommendedName>
    <alternativeName>
        <fullName evidence="7">Peptidoglycan lytic transglycosylase</fullName>
    </alternativeName>
    <alternativeName>
        <fullName evidence="7">Peptidoglycan polymerization terminase</fullName>
    </alternativeName>
</protein>
<comment type="catalytic activity">
    <reaction evidence="7">
        <text>a peptidoglycan chain = a peptidoglycan chain with N-acetyl-1,6-anhydromuramyl-[peptide] at the reducing end + a peptidoglycan chain with N-acetylglucosamine at the non-reducing end.</text>
        <dbReference type="EC" id="4.2.2.29"/>
    </reaction>
</comment>
<evidence type="ECO:0000313" key="10">
    <source>
        <dbReference type="Proteomes" id="UP000095468"/>
    </source>
</evidence>
<evidence type="ECO:0000256" key="1">
    <source>
        <dbReference type="ARBA" id="ARBA00022475"/>
    </source>
</evidence>
<reference evidence="9 10" key="1">
    <citation type="submission" date="2015-09" db="EMBL/GenBank/DDBJ databases">
        <authorList>
            <consortium name="Pathogen Informatics"/>
        </authorList>
    </citation>
    <scope>NUCLEOTIDE SEQUENCE [LARGE SCALE GENOMIC DNA]</scope>
    <source>
        <strain evidence="9 10">2789STDY5608823</strain>
    </source>
</reference>
<dbReference type="RefSeq" id="WP_253276052.1">
    <property type="nucleotide sequence ID" value="NZ_CYYP01000008.1"/>
</dbReference>
<dbReference type="GO" id="GO:0005886">
    <property type="term" value="C:plasma membrane"/>
    <property type="evidence" value="ECO:0007669"/>
    <property type="project" value="UniProtKB-SubCell"/>
</dbReference>
<comment type="similarity">
    <text evidence="7">Belongs to the transglycosylase MltG family.</text>
</comment>
<dbReference type="EMBL" id="CYYP01000008">
    <property type="protein sequence ID" value="CUO12508.1"/>
    <property type="molecule type" value="Genomic_DNA"/>
</dbReference>
<dbReference type="PANTHER" id="PTHR30518">
    <property type="entry name" value="ENDOLYTIC MUREIN TRANSGLYCOSYLASE"/>
    <property type="match status" value="1"/>
</dbReference>
<keyword evidence="3 7" id="KW-1133">Transmembrane helix</keyword>
<dbReference type="EC" id="4.2.2.29" evidence="7"/>
<dbReference type="Proteomes" id="UP000095468">
    <property type="component" value="Unassembled WGS sequence"/>
</dbReference>
<keyword evidence="1 7" id="KW-1003">Cell membrane</keyword>
<accession>A0A174CL35</accession>
<evidence type="ECO:0000256" key="2">
    <source>
        <dbReference type="ARBA" id="ARBA00022692"/>
    </source>
</evidence>
<dbReference type="InterPro" id="IPR003770">
    <property type="entry name" value="MLTG-like"/>
</dbReference>
<evidence type="ECO:0000256" key="3">
    <source>
        <dbReference type="ARBA" id="ARBA00022989"/>
    </source>
</evidence>
<evidence type="ECO:0000256" key="7">
    <source>
        <dbReference type="HAMAP-Rule" id="MF_02065"/>
    </source>
</evidence>
<evidence type="ECO:0000256" key="6">
    <source>
        <dbReference type="ARBA" id="ARBA00023316"/>
    </source>
</evidence>
<feature type="region of interest" description="Disordered" evidence="8">
    <location>
        <begin position="1"/>
        <end position="130"/>
    </location>
</feature>